<dbReference type="STRING" id="4781.A0A0N7L7K8"/>
<dbReference type="InterPro" id="IPR032675">
    <property type="entry name" value="LRR_dom_sf"/>
</dbReference>
<evidence type="ECO:0000259" key="5">
    <source>
        <dbReference type="PROSITE" id="PS01159"/>
    </source>
</evidence>
<proteinExistence type="predicted"/>
<dbReference type="PANTHER" id="PTHR48051">
    <property type="match status" value="1"/>
</dbReference>
<dbReference type="InterPro" id="IPR055414">
    <property type="entry name" value="LRR_R13L4/SHOC2-like"/>
</dbReference>
<dbReference type="OrthoDB" id="73067at2759"/>
<dbReference type="Proteomes" id="UP000054928">
    <property type="component" value="Unassembled WGS sequence"/>
</dbReference>
<dbReference type="PANTHER" id="PTHR48051:SF54">
    <property type="entry name" value="LEUCINE-RICH REPEAT-CONTAINING PROTEIN"/>
    <property type="match status" value="1"/>
</dbReference>
<dbReference type="Pfam" id="PF13855">
    <property type="entry name" value="LRR_8"/>
    <property type="match status" value="1"/>
</dbReference>
<dbReference type="InterPro" id="IPR050216">
    <property type="entry name" value="LRR_domain-containing"/>
</dbReference>
<reference evidence="7" key="1">
    <citation type="submission" date="2014-09" db="EMBL/GenBank/DDBJ databases">
        <authorList>
            <person name="Sharma Rahul"/>
            <person name="Thines Marco"/>
        </authorList>
    </citation>
    <scope>NUCLEOTIDE SEQUENCE [LARGE SCALE GENOMIC DNA]</scope>
</reference>
<dbReference type="SUPFAM" id="SSF52058">
    <property type="entry name" value="L domain-like"/>
    <property type="match status" value="1"/>
</dbReference>
<feature type="region of interest" description="Disordered" evidence="4">
    <location>
        <begin position="22"/>
        <end position="41"/>
    </location>
</feature>
<keyword evidence="7" id="KW-1185">Reference proteome</keyword>
<dbReference type="RefSeq" id="XP_024583724.1">
    <property type="nucleotide sequence ID" value="XM_024718313.1"/>
</dbReference>
<dbReference type="PROSITE" id="PS01159">
    <property type="entry name" value="WW_DOMAIN_1"/>
    <property type="match status" value="1"/>
</dbReference>
<dbReference type="InterPro" id="IPR001611">
    <property type="entry name" value="Leu-rich_rpt"/>
</dbReference>
<dbReference type="SMART" id="SM00369">
    <property type="entry name" value="LRR_TYP"/>
    <property type="match status" value="6"/>
</dbReference>
<feature type="region of interest" description="Disordered" evidence="4">
    <location>
        <begin position="708"/>
        <end position="775"/>
    </location>
</feature>
<dbReference type="InterPro" id="IPR001202">
    <property type="entry name" value="WW_dom"/>
</dbReference>
<sequence>MSFKSETLNRDERRAWLNEELAERNRQRKRQSEQQGAASELEKHEFWAPFAHRATTTNELNIAWKQACGFFTWQRVLLLQNLLALRITGHDLHDIPEALASTLPLIETLSFIDDKLESLPESIGTLQNLTSLDLTKNRFQQLPVTFTNLTKLRILNLSSNILEELPEQFGKLGKLEKVWLERNKLTTLPESIGMCQSLMYANLSNNKLVKLPESIGGLVSLETLSLNMNKLIELPDTIVSLPKLRTFNASRNQFTRLPRHIGDMQALRQLRLDWNYIQELPSSFRALTKLQVLCMEQNPMRIPTSDVIARGVLETLMFMHKAFEELQRSSRRETAEALQDVLAFAASLILMNTSIKRQLASNDDLHIIMSYFEPECDHLAPTPSKELRVYGVVWERFYSDLLPAIERQQALTQTISQQYPQNKAKVDQKPFSHRFSAEEIEDALINYNDAFSTVSMTGDASSGVLVEFRRCACLNSVTSNEKGQSFQKVCLPRENPFNCQRLGRLIRAQMLTMEQAQDQLASSYFRRKVDRLVQKTRCRTIDYVNSAAGMAQFEKSARFLAHEMVSRRHRLRQLLKTFEKAQQHLCSRRNKLCRQIENLKRAKETQVQALRDKWARTENAQKKLQYELENAIAKDKDGAVVAVKSKKIKKLNEKLDVLRIDLEGTGTGDEKMNKIELAIASLDMEEQKLVKVTEKSWALEMEIDLENEEREKEFDVVDDEEDDEEDEDGEEEDEESEDEEEDSNLDVEGNTDEASCSESEEKVKAEGFTSSSSKPFFNINMPKEMVVDYRKTAILAVDKELERLANDENQKKGNKSKTEIITKRPQFTIPHIVSEEKLLELFRTQLRDSYVEMQCAKVSTQVTKEFLQMRAVLQRWRGLNALAVFEAWHQVAHLNRLNAKAFKSSSEQIKILDKQNQELEEEFARMDARLWVQRSDAYTDAIYYENEQTGETSYTPPQYWAEEQQKHVKFDDIPRIKLPLIR</sequence>
<dbReference type="Pfam" id="PF23598">
    <property type="entry name" value="LRR_14"/>
    <property type="match status" value="1"/>
</dbReference>
<dbReference type="SMART" id="SM00364">
    <property type="entry name" value="LRR_BAC"/>
    <property type="match status" value="7"/>
</dbReference>
<evidence type="ECO:0000256" key="1">
    <source>
        <dbReference type="ARBA" id="ARBA00022614"/>
    </source>
</evidence>
<feature type="coiled-coil region" evidence="3">
    <location>
        <begin position="902"/>
        <end position="929"/>
    </location>
</feature>
<dbReference type="AlphaFoldDB" id="A0A0N7L7K8"/>
<evidence type="ECO:0000313" key="6">
    <source>
        <dbReference type="EMBL" id="CEG47355.1"/>
    </source>
</evidence>
<evidence type="ECO:0000256" key="2">
    <source>
        <dbReference type="ARBA" id="ARBA00022737"/>
    </source>
</evidence>
<keyword evidence="2" id="KW-0677">Repeat</keyword>
<protein>
    <submittedName>
        <fullName evidence="6">FOG: Leucine rich repeat</fullName>
    </submittedName>
</protein>
<name>A0A0N7L7K8_PLAHL</name>
<feature type="compositionally biased region" description="Acidic residues" evidence="4">
    <location>
        <begin position="716"/>
        <end position="751"/>
    </location>
</feature>
<evidence type="ECO:0000256" key="4">
    <source>
        <dbReference type="SAM" id="MobiDB-lite"/>
    </source>
</evidence>
<dbReference type="PROSITE" id="PS51450">
    <property type="entry name" value="LRR"/>
    <property type="match status" value="1"/>
</dbReference>
<dbReference type="Gene3D" id="3.80.10.10">
    <property type="entry name" value="Ribonuclease Inhibitor"/>
    <property type="match status" value="1"/>
</dbReference>
<evidence type="ECO:0000256" key="3">
    <source>
        <dbReference type="SAM" id="Coils"/>
    </source>
</evidence>
<dbReference type="InterPro" id="IPR003591">
    <property type="entry name" value="Leu-rich_rpt_typical-subtyp"/>
</dbReference>
<keyword evidence="3" id="KW-0175">Coiled coil</keyword>
<organism evidence="6 7">
    <name type="scientific">Plasmopara halstedii</name>
    <name type="common">Downy mildew of sunflower</name>
    <dbReference type="NCBI Taxonomy" id="4781"/>
    <lineage>
        <taxon>Eukaryota</taxon>
        <taxon>Sar</taxon>
        <taxon>Stramenopiles</taxon>
        <taxon>Oomycota</taxon>
        <taxon>Peronosporomycetes</taxon>
        <taxon>Peronosporales</taxon>
        <taxon>Peronosporaceae</taxon>
        <taxon>Plasmopara</taxon>
    </lineage>
</organism>
<accession>A0A0N7L7K8</accession>
<dbReference type="GeneID" id="36399293"/>
<dbReference type="GO" id="GO:0005737">
    <property type="term" value="C:cytoplasm"/>
    <property type="evidence" value="ECO:0007669"/>
    <property type="project" value="TreeGrafter"/>
</dbReference>
<evidence type="ECO:0000313" key="7">
    <source>
        <dbReference type="Proteomes" id="UP000054928"/>
    </source>
</evidence>
<keyword evidence="1" id="KW-0433">Leucine-rich repeat</keyword>
<dbReference type="EMBL" id="CCYD01002532">
    <property type="protein sequence ID" value="CEG47355.1"/>
    <property type="molecule type" value="Genomic_DNA"/>
</dbReference>
<dbReference type="OMA" id="ELNIAWK"/>
<feature type="domain" description="WW" evidence="5">
    <location>
        <begin position="931"/>
        <end position="957"/>
    </location>
</feature>